<name>A0A0H2RWH3_9AGAM</name>
<dbReference type="Pfam" id="PF13637">
    <property type="entry name" value="Ank_4"/>
    <property type="match status" value="1"/>
</dbReference>
<gene>
    <name evidence="3" type="ORF">SCHPADRAFT_848459</name>
</gene>
<keyword evidence="1" id="KW-0040">ANK repeat</keyword>
<sequence>MSAIPTDDEKEDILFSCRFGELEEVQEFVSKFGSEVLASIQDDNGNNILHMASGNGHDNVVQYLLPLLPPTLLRAQNSGKSTPLHWAALNQHLSTCKLLVGHSYPAGSGTGPDLIDIKNAAGRTPLDEAELAGWQEGALWFVSVMNLDESNSKGEEGEERVEEEDVGANADEPIAPGQNIEVEIQDADGQIAKMSIAAKD</sequence>
<evidence type="ECO:0000313" key="3">
    <source>
        <dbReference type="EMBL" id="KLO16189.1"/>
    </source>
</evidence>
<dbReference type="PANTHER" id="PTHR24121:SF23">
    <property type="entry name" value="NO MECHANORECEPTOR POTENTIAL C, ISOFORM H"/>
    <property type="match status" value="1"/>
</dbReference>
<dbReference type="SMART" id="SM00248">
    <property type="entry name" value="ANK"/>
    <property type="match status" value="2"/>
</dbReference>
<feature type="non-terminal residue" evidence="3">
    <location>
        <position position="200"/>
    </location>
</feature>
<reference evidence="3 4" key="1">
    <citation type="submission" date="2015-04" db="EMBL/GenBank/DDBJ databases">
        <title>Complete genome sequence of Schizopora paradoxa KUC8140, a cosmopolitan wood degrader in East Asia.</title>
        <authorList>
            <consortium name="DOE Joint Genome Institute"/>
            <person name="Min B."/>
            <person name="Park H."/>
            <person name="Jang Y."/>
            <person name="Kim J.-J."/>
            <person name="Kim K.H."/>
            <person name="Pangilinan J."/>
            <person name="Lipzen A."/>
            <person name="Riley R."/>
            <person name="Grigoriev I.V."/>
            <person name="Spatafora J.W."/>
            <person name="Choi I.-G."/>
        </authorList>
    </citation>
    <scope>NUCLEOTIDE SEQUENCE [LARGE SCALE GENOMIC DNA]</scope>
    <source>
        <strain evidence="3 4">KUC8140</strain>
    </source>
</reference>
<dbReference type="PROSITE" id="PS50297">
    <property type="entry name" value="ANK_REP_REGION"/>
    <property type="match status" value="1"/>
</dbReference>
<organism evidence="3 4">
    <name type="scientific">Schizopora paradoxa</name>
    <dbReference type="NCBI Taxonomy" id="27342"/>
    <lineage>
        <taxon>Eukaryota</taxon>
        <taxon>Fungi</taxon>
        <taxon>Dikarya</taxon>
        <taxon>Basidiomycota</taxon>
        <taxon>Agaricomycotina</taxon>
        <taxon>Agaricomycetes</taxon>
        <taxon>Hymenochaetales</taxon>
        <taxon>Schizoporaceae</taxon>
        <taxon>Schizopora</taxon>
    </lineage>
</organism>
<dbReference type="PANTHER" id="PTHR24121">
    <property type="entry name" value="NO MECHANORECEPTOR POTENTIAL C, ISOFORM D-RELATED"/>
    <property type="match status" value="1"/>
</dbReference>
<dbReference type="OrthoDB" id="10057496at2759"/>
<dbReference type="AlphaFoldDB" id="A0A0H2RWH3"/>
<dbReference type="InterPro" id="IPR036770">
    <property type="entry name" value="Ankyrin_rpt-contain_sf"/>
</dbReference>
<dbReference type="Pfam" id="PF00023">
    <property type="entry name" value="Ank"/>
    <property type="match status" value="1"/>
</dbReference>
<dbReference type="Gene3D" id="1.25.40.20">
    <property type="entry name" value="Ankyrin repeat-containing domain"/>
    <property type="match status" value="1"/>
</dbReference>
<feature type="region of interest" description="Disordered" evidence="2">
    <location>
        <begin position="150"/>
        <end position="178"/>
    </location>
</feature>
<accession>A0A0H2RWH3</accession>
<dbReference type="InParanoid" id="A0A0H2RWH3"/>
<dbReference type="FunCoup" id="A0A0H2RWH3">
    <property type="interactions" value="28"/>
</dbReference>
<protein>
    <submittedName>
        <fullName evidence="3">Ankyrin</fullName>
    </submittedName>
</protein>
<feature type="repeat" description="ANK" evidence="1">
    <location>
        <begin position="44"/>
        <end position="65"/>
    </location>
</feature>
<dbReference type="EMBL" id="KQ085919">
    <property type="protein sequence ID" value="KLO16189.1"/>
    <property type="molecule type" value="Genomic_DNA"/>
</dbReference>
<proteinExistence type="predicted"/>
<dbReference type="PROSITE" id="PS50088">
    <property type="entry name" value="ANK_REPEAT"/>
    <property type="match status" value="1"/>
</dbReference>
<evidence type="ECO:0000256" key="1">
    <source>
        <dbReference type="PROSITE-ProRule" id="PRU00023"/>
    </source>
</evidence>
<keyword evidence="4" id="KW-1185">Reference proteome</keyword>
<evidence type="ECO:0000313" key="4">
    <source>
        <dbReference type="Proteomes" id="UP000053477"/>
    </source>
</evidence>
<feature type="compositionally biased region" description="Acidic residues" evidence="2">
    <location>
        <begin position="156"/>
        <end position="166"/>
    </location>
</feature>
<dbReference type="InterPro" id="IPR002110">
    <property type="entry name" value="Ankyrin_rpt"/>
</dbReference>
<dbReference type="Proteomes" id="UP000053477">
    <property type="component" value="Unassembled WGS sequence"/>
</dbReference>
<evidence type="ECO:0000256" key="2">
    <source>
        <dbReference type="SAM" id="MobiDB-lite"/>
    </source>
</evidence>
<dbReference type="STRING" id="27342.A0A0H2RWH3"/>
<dbReference type="SUPFAM" id="SSF48403">
    <property type="entry name" value="Ankyrin repeat"/>
    <property type="match status" value="1"/>
</dbReference>